<name>A0AA39M6X7_9BILA</name>
<dbReference type="Proteomes" id="UP001175271">
    <property type="component" value="Unassembled WGS sequence"/>
</dbReference>
<evidence type="ECO:0000313" key="1">
    <source>
        <dbReference type="EMBL" id="KAK0422764.1"/>
    </source>
</evidence>
<dbReference type="AlphaFoldDB" id="A0AA39M6X7"/>
<sequence length="262" mass="31120">METVPVAFIDRLAETLKDRTLRTFADSFRNATWERTLQSHRENRRCFDEQRVMFVSYTWDEVRACDRRFARMRNLQLTSDHEDYYDEDDWFISTAELHKVFKCYRSNIYGGGFSVRNPDFINVEEYAVVLNLLADVPLTFSYFPFLNKHTHYFFSRQTAIRILRLKEVERPEDEEFLLKLIAMDSLEDCDVRCSRKLKFAIIKACVERYSKKKIEKNLFVKDIGEPGDYYGLHLDGRTSSYVAVDIGSRNISRFFTMPPHCL</sequence>
<protein>
    <submittedName>
        <fullName evidence="1">Uncharacterized protein</fullName>
    </submittedName>
</protein>
<accession>A0AA39M6X7</accession>
<evidence type="ECO:0000313" key="2">
    <source>
        <dbReference type="Proteomes" id="UP001175271"/>
    </source>
</evidence>
<proteinExistence type="predicted"/>
<reference evidence="1" key="1">
    <citation type="submission" date="2023-06" db="EMBL/GenBank/DDBJ databases">
        <title>Genomic analysis of the entomopathogenic nematode Steinernema hermaphroditum.</title>
        <authorList>
            <person name="Schwarz E.M."/>
            <person name="Heppert J.K."/>
            <person name="Baniya A."/>
            <person name="Schwartz H.T."/>
            <person name="Tan C.-H."/>
            <person name="Antoshechkin I."/>
            <person name="Sternberg P.W."/>
            <person name="Goodrich-Blair H."/>
            <person name="Dillman A.R."/>
        </authorList>
    </citation>
    <scope>NUCLEOTIDE SEQUENCE</scope>
    <source>
        <strain evidence="1">PS9179</strain>
        <tissue evidence="1">Whole animal</tissue>
    </source>
</reference>
<comment type="caution">
    <text evidence="1">The sequence shown here is derived from an EMBL/GenBank/DDBJ whole genome shotgun (WGS) entry which is preliminary data.</text>
</comment>
<gene>
    <name evidence="1" type="ORF">QR680_007769</name>
</gene>
<keyword evidence="2" id="KW-1185">Reference proteome</keyword>
<dbReference type="EMBL" id="JAUCMV010000001">
    <property type="protein sequence ID" value="KAK0422764.1"/>
    <property type="molecule type" value="Genomic_DNA"/>
</dbReference>
<organism evidence="1 2">
    <name type="scientific">Steinernema hermaphroditum</name>
    <dbReference type="NCBI Taxonomy" id="289476"/>
    <lineage>
        <taxon>Eukaryota</taxon>
        <taxon>Metazoa</taxon>
        <taxon>Ecdysozoa</taxon>
        <taxon>Nematoda</taxon>
        <taxon>Chromadorea</taxon>
        <taxon>Rhabditida</taxon>
        <taxon>Tylenchina</taxon>
        <taxon>Panagrolaimomorpha</taxon>
        <taxon>Strongyloidoidea</taxon>
        <taxon>Steinernematidae</taxon>
        <taxon>Steinernema</taxon>
    </lineage>
</organism>